<protein>
    <recommendedName>
        <fullName evidence="1">Homing endonuclease LAGLIDADG domain-containing protein</fullName>
    </recommendedName>
</protein>
<dbReference type="GO" id="GO:0048564">
    <property type="term" value="P:photosystem I assembly"/>
    <property type="evidence" value="ECO:0007669"/>
    <property type="project" value="TreeGrafter"/>
</dbReference>
<dbReference type="Pfam" id="PF03161">
    <property type="entry name" value="LAGLIDADG_2"/>
    <property type="match status" value="1"/>
</dbReference>
<gene>
    <name evidence="2" type="ORF">A2617_02275</name>
</gene>
<proteinExistence type="predicted"/>
<dbReference type="GO" id="GO:0045292">
    <property type="term" value="P:mRNA cis splicing, via spliceosome"/>
    <property type="evidence" value="ECO:0007669"/>
    <property type="project" value="TreeGrafter"/>
</dbReference>
<dbReference type="EMBL" id="MFEC01000031">
    <property type="protein sequence ID" value="OGE70892.1"/>
    <property type="molecule type" value="Genomic_DNA"/>
</dbReference>
<evidence type="ECO:0000313" key="3">
    <source>
        <dbReference type="Proteomes" id="UP000177135"/>
    </source>
</evidence>
<dbReference type="GO" id="GO:0004519">
    <property type="term" value="F:endonuclease activity"/>
    <property type="evidence" value="ECO:0007669"/>
    <property type="project" value="InterPro"/>
</dbReference>
<dbReference type="Gene3D" id="3.10.28.10">
    <property type="entry name" value="Homing endonucleases"/>
    <property type="match status" value="2"/>
</dbReference>
<dbReference type="GO" id="GO:0000373">
    <property type="term" value="P:Group II intron splicing"/>
    <property type="evidence" value="ECO:0007669"/>
    <property type="project" value="TreeGrafter"/>
</dbReference>
<dbReference type="InterPro" id="IPR004860">
    <property type="entry name" value="LAGLIDADG_dom"/>
</dbReference>
<sequence length="215" mass="25104">MLKQYTNSNWLKQYKLTLNLSQIQRDVLIGTVLGDGCLKISRSGKAAQLQICHSFSSKEYVFWKQQIFKDWVFAEPRYHQINNSLIFRTVSHSLIFEYMKAFYIEKVKVIPKNISDILKSNLSLAVWFMDDGNGYLRNNAFRISTYAFGLKGNLLLKSCLSKNFGINVSLYQDSKGYQVYIPTSDGSAFRFKNLIAQYIIPKMKYKIERRRPCRD</sequence>
<dbReference type="InterPro" id="IPR052500">
    <property type="entry name" value="Chloro/Mito_RNA_Process"/>
</dbReference>
<reference evidence="2 3" key="1">
    <citation type="journal article" date="2016" name="Nat. Commun.">
        <title>Thousands of microbial genomes shed light on interconnected biogeochemical processes in an aquifer system.</title>
        <authorList>
            <person name="Anantharaman K."/>
            <person name="Brown C.T."/>
            <person name="Hug L.A."/>
            <person name="Sharon I."/>
            <person name="Castelle C.J."/>
            <person name="Probst A.J."/>
            <person name="Thomas B.C."/>
            <person name="Singh A."/>
            <person name="Wilkins M.J."/>
            <person name="Karaoz U."/>
            <person name="Brodie E.L."/>
            <person name="Williams K.H."/>
            <person name="Hubbard S.S."/>
            <person name="Banfield J.F."/>
        </authorList>
    </citation>
    <scope>NUCLEOTIDE SEQUENCE [LARGE SCALE GENOMIC DNA]</scope>
</reference>
<name>A0A1F5MZY4_9BACT</name>
<evidence type="ECO:0000313" key="2">
    <source>
        <dbReference type="EMBL" id="OGE70892.1"/>
    </source>
</evidence>
<evidence type="ECO:0000259" key="1">
    <source>
        <dbReference type="Pfam" id="PF03161"/>
    </source>
</evidence>
<dbReference type="AlphaFoldDB" id="A0A1F5MZY4"/>
<organism evidence="2 3">
    <name type="scientific">Candidatus Daviesbacteria bacterium RIFOXYD1_FULL_41_10</name>
    <dbReference type="NCBI Taxonomy" id="1797801"/>
    <lineage>
        <taxon>Bacteria</taxon>
        <taxon>Candidatus Daviesiibacteriota</taxon>
    </lineage>
</organism>
<dbReference type="SUPFAM" id="SSF55608">
    <property type="entry name" value="Homing endonucleases"/>
    <property type="match status" value="1"/>
</dbReference>
<dbReference type="PANTHER" id="PTHR47539:SF1">
    <property type="entry name" value="PENTATRICOPEPTIDE REPEAT-CONTAINING PROTEIN OTP51, CHLOROPLASTIC"/>
    <property type="match status" value="1"/>
</dbReference>
<comment type="caution">
    <text evidence="2">The sequence shown here is derived from an EMBL/GenBank/DDBJ whole genome shotgun (WGS) entry which is preliminary data.</text>
</comment>
<feature type="domain" description="Homing endonuclease LAGLIDADG" evidence="1">
    <location>
        <begin position="25"/>
        <end position="188"/>
    </location>
</feature>
<dbReference type="PANTHER" id="PTHR47539">
    <property type="entry name" value="PENTATRICOPEPTIDE REPEAT-CONTAINING PROTEIN OTP51, CHLOROPLASTIC"/>
    <property type="match status" value="1"/>
</dbReference>
<dbReference type="InterPro" id="IPR027434">
    <property type="entry name" value="Homing_endonucl"/>
</dbReference>
<dbReference type="Proteomes" id="UP000177135">
    <property type="component" value="Unassembled WGS sequence"/>
</dbReference>
<accession>A0A1F5MZY4</accession>